<evidence type="ECO:0000256" key="3">
    <source>
        <dbReference type="ARBA" id="ARBA00023054"/>
    </source>
</evidence>
<keyword evidence="3" id="KW-0175">Coiled coil</keyword>
<dbReference type="Proteomes" id="UP000000260">
    <property type="component" value="Chromosome"/>
</dbReference>
<organism evidence="4 5">
    <name type="scientific">Cronobacter sakazakii (strain ATCC BAA-894)</name>
    <name type="common">Enterobacter sakazakii</name>
    <dbReference type="NCBI Taxonomy" id="290339"/>
    <lineage>
        <taxon>Bacteria</taxon>
        <taxon>Pseudomonadati</taxon>
        <taxon>Pseudomonadota</taxon>
        <taxon>Gammaproteobacteria</taxon>
        <taxon>Enterobacterales</taxon>
        <taxon>Enterobacteriaceae</taxon>
        <taxon>Cronobacter</taxon>
    </lineage>
</organism>
<keyword evidence="5" id="KW-1185">Reference proteome</keyword>
<evidence type="ECO:0000313" key="4">
    <source>
        <dbReference type="EMBL" id="ABU76882.1"/>
    </source>
</evidence>
<dbReference type="KEGG" id="esa:ESA_01628"/>
<dbReference type="InterPro" id="IPR019732">
    <property type="entry name" value="SigmaS_Anti-adapt_IraP"/>
</dbReference>
<evidence type="ECO:0008006" key="6">
    <source>
        <dbReference type="Google" id="ProtNLM"/>
    </source>
</evidence>
<dbReference type="Pfam" id="PF10796">
    <property type="entry name" value="Anti-adapt_IraP"/>
    <property type="match status" value="1"/>
</dbReference>
<proteinExistence type="predicted"/>
<dbReference type="NCBIfam" id="NF007598">
    <property type="entry name" value="PRK10244.1"/>
    <property type="match status" value="1"/>
</dbReference>
<keyword evidence="1" id="KW-0963">Cytoplasm</keyword>
<sequence length="133" mass="14381">MLIAPINCIVNVNREKESFMKNVIYSMLAKISKMDAEAKQLTAQVEAQALLLSAMLITIGKGGSFEEMVEAVKQAINAALDSEDNTFKSETTVLLTQFNALLSIAASLDKKDPELDVSGLLKLTSSLSSDKIL</sequence>
<dbReference type="HOGENOM" id="CLU_157118_0_0_6"/>
<evidence type="ECO:0000313" key="5">
    <source>
        <dbReference type="Proteomes" id="UP000000260"/>
    </source>
</evidence>
<accession>A7MGJ0</accession>
<dbReference type="GO" id="GO:0005737">
    <property type="term" value="C:cytoplasm"/>
    <property type="evidence" value="ECO:0007669"/>
    <property type="project" value="InterPro"/>
</dbReference>
<name>A7MGJ0_CROS8</name>
<keyword evidence="2" id="KW-0346">Stress response</keyword>
<reference evidence="4 5" key="1">
    <citation type="journal article" date="2010" name="PLoS ONE">
        <title>Genome sequence of Cronobacter sakazakii BAA-894 and comparative genomic hybridization analysis with other Cronobacter species.</title>
        <authorList>
            <person name="Kucerova E."/>
            <person name="Clifton S.W."/>
            <person name="Xia X.Q."/>
            <person name="Long F."/>
            <person name="Porwollik S."/>
            <person name="Fulton L."/>
            <person name="Fronick C."/>
            <person name="Minx P."/>
            <person name="Kyung K."/>
            <person name="Warren W."/>
            <person name="Fulton R."/>
            <person name="Feng D."/>
            <person name="Wollam A."/>
            <person name="Shah N."/>
            <person name="Bhonagiri V."/>
            <person name="Nash W.E."/>
            <person name="Hallsworth-Pepin K."/>
            <person name="Wilson R.K."/>
            <person name="McClelland M."/>
            <person name="Forsythe S.J."/>
        </authorList>
    </citation>
    <scope>NUCLEOTIDE SEQUENCE [LARGE SCALE GENOMIC DNA]</scope>
    <source>
        <strain evidence="4 5">ATCC BAA-894</strain>
    </source>
</reference>
<gene>
    <name evidence="4" type="ordered locus">ESA_01628</name>
</gene>
<evidence type="ECO:0000256" key="2">
    <source>
        <dbReference type="ARBA" id="ARBA00023016"/>
    </source>
</evidence>
<dbReference type="AlphaFoldDB" id="A7MGJ0"/>
<protein>
    <recommendedName>
        <fullName evidence="6">Anti-adapter protein IraP</fullName>
    </recommendedName>
</protein>
<dbReference type="EMBL" id="CP000783">
    <property type="protein sequence ID" value="ABU76882.1"/>
    <property type="molecule type" value="Genomic_DNA"/>
</dbReference>
<evidence type="ECO:0000256" key="1">
    <source>
        <dbReference type="ARBA" id="ARBA00022490"/>
    </source>
</evidence>